<protein>
    <submittedName>
        <fullName evidence="2">Uncharacterized protein</fullName>
    </submittedName>
</protein>
<organism evidence="2 3">
    <name type="scientific">Apolygus lucorum</name>
    <name type="common">Small green plant bug</name>
    <name type="synonym">Lygocoris lucorum</name>
    <dbReference type="NCBI Taxonomy" id="248454"/>
    <lineage>
        <taxon>Eukaryota</taxon>
        <taxon>Metazoa</taxon>
        <taxon>Ecdysozoa</taxon>
        <taxon>Arthropoda</taxon>
        <taxon>Hexapoda</taxon>
        <taxon>Insecta</taxon>
        <taxon>Pterygota</taxon>
        <taxon>Neoptera</taxon>
        <taxon>Paraneoptera</taxon>
        <taxon>Hemiptera</taxon>
        <taxon>Heteroptera</taxon>
        <taxon>Panheteroptera</taxon>
        <taxon>Cimicomorpha</taxon>
        <taxon>Miridae</taxon>
        <taxon>Mirini</taxon>
        <taxon>Apolygus</taxon>
    </lineage>
</organism>
<comment type="caution">
    <text evidence="2">The sequence shown here is derived from an EMBL/GenBank/DDBJ whole genome shotgun (WGS) entry which is preliminary data.</text>
</comment>
<dbReference type="Proteomes" id="UP000466442">
    <property type="component" value="Linkage Group LG5"/>
</dbReference>
<name>A0A8S9XPG5_APOLU</name>
<evidence type="ECO:0000313" key="3">
    <source>
        <dbReference type="Proteomes" id="UP000466442"/>
    </source>
</evidence>
<proteinExistence type="predicted"/>
<sequence>MLHQISLSLLNIEGSSVGRASGKIKKSEELKKGEGLHCEYLPTGCRRNMKTIHLWRCSTAVAMYRSGLRSADGPIPSSRGHVVGRRPPLGLSRSSRLKLLSHPPSRVEPSRGPPPSQPSRNR</sequence>
<accession>A0A8S9XPG5</accession>
<feature type="region of interest" description="Disordered" evidence="1">
    <location>
        <begin position="68"/>
        <end position="122"/>
    </location>
</feature>
<gene>
    <name evidence="2" type="ORF">GE061_014065</name>
</gene>
<reference evidence="2" key="1">
    <citation type="journal article" date="2021" name="Mol. Ecol. Resour.">
        <title>Apolygus lucorum genome provides insights into omnivorousness and mesophyll feeding.</title>
        <authorList>
            <person name="Liu Y."/>
            <person name="Liu H."/>
            <person name="Wang H."/>
            <person name="Huang T."/>
            <person name="Liu B."/>
            <person name="Yang B."/>
            <person name="Yin L."/>
            <person name="Li B."/>
            <person name="Zhang Y."/>
            <person name="Zhang S."/>
            <person name="Jiang F."/>
            <person name="Zhang X."/>
            <person name="Ren Y."/>
            <person name="Wang B."/>
            <person name="Wang S."/>
            <person name="Lu Y."/>
            <person name="Wu K."/>
            <person name="Fan W."/>
            <person name="Wang G."/>
        </authorList>
    </citation>
    <scope>NUCLEOTIDE SEQUENCE</scope>
    <source>
        <strain evidence="2">12Hb</strain>
    </source>
</reference>
<keyword evidence="3" id="KW-1185">Reference proteome</keyword>
<dbReference type="EMBL" id="WIXP02000005">
    <property type="protein sequence ID" value="KAF6210952.1"/>
    <property type="molecule type" value="Genomic_DNA"/>
</dbReference>
<feature type="compositionally biased region" description="Pro residues" evidence="1">
    <location>
        <begin position="111"/>
        <end position="122"/>
    </location>
</feature>
<dbReference type="AlphaFoldDB" id="A0A8S9XPG5"/>
<evidence type="ECO:0000256" key="1">
    <source>
        <dbReference type="SAM" id="MobiDB-lite"/>
    </source>
</evidence>
<feature type="compositionally biased region" description="Low complexity" evidence="1">
    <location>
        <begin position="85"/>
        <end position="104"/>
    </location>
</feature>
<evidence type="ECO:0000313" key="2">
    <source>
        <dbReference type="EMBL" id="KAF6210952.1"/>
    </source>
</evidence>